<dbReference type="KEGG" id="bdw:94336210"/>
<dbReference type="EMBL" id="JALLKP010000002">
    <property type="protein sequence ID" value="KAK2196663.1"/>
    <property type="molecule type" value="Genomic_DNA"/>
</dbReference>
<reference evidence="2" key="1">
    <citation type="journal article" date="2023" name="Nat. Microbiol.">
        <title>Babesia duncani multi-omics identifies virulence factors and drug targets.</title>
        <authorList>
            <person name="Singh P."/>
            <person name="Lonardi S."/>
            <person name="Liang Q."/>
            <person name="Vydyam P."/>
            <person name="Khabirova E."/>
            <person name="Fang T."/>
            <person name="Gihaz S."/>
            <person name="Thekkiniath J."/>
            <person name="Munshi M."/>
            <person name="Abel S."/>
            <person name="Ciampossin L."/>
            <person name="Batugedara G."/>
            <person name="Gupta M."/>
            <person name="Lu X.M."/>
            <person name="Lenz T."/>
            <person name="Chakravarty S."/>
            <person name="Cornillot E."/>
            <person name="Hu Y."/>
            <person name="Ma W."/>
            <person name="Gonzalez L.M."/>
            <person name="Sanchez S."/>
            <person name="Estrada K."/>
            <person name="Sanchez-Flores A."/>
            <person name="Montero E."/>
            <person name="Harb O.S."/>
            <person name="Le Roch K.G."/>
            <person name="Mamoun C.B."/>
        </authorList>
    </citation>
    <scope>NUCLEOTIDE SEQUENCE</scope>
    <source>
        <strain evidence="2">WA1</strain>
    </source>
</reference>
<dbReference type="AlphaFoldDB" id="A0AAD9PLQ0"/>
<protein>
    <submittedName>
        <fullName evidence="2">Uncharacterized protein</fullName>
    </submittedName>
</protein>
<name>A0AAD9PLQ0_9APIC</name>
<dbReference type="GeneID" id="94336210"/>
<comment type="caution">
    <text evidence="2">The sequence shown here is derived from an EMBL/GenBank/DDBJ whole genome shotgun (WGS) entry which is preliminary data.</text>
</comment>
<feature type="compositionally biased region" description="Basic and acidic residues" evidence="1">
    <location>
        <begin position="98"/>
        <end position="119"/>
    </location>
</feature>
<feature type="region of interest" description="Disordered" evidence="1">
    <location>
        <begin position="42"/>
        <end position="61"/>
    </location>
</feature>
<evidence type="ECO:0000313" key="2">
    <source>
        <dbReference type="EMBL" id="KAK2196663.1"/>
    </source>
</evidence>
<dbReference type="Proteomes" id="UP001214638">
    <property type="component" value="Unassembled WGS sequence"/>
</dbReference>
<organism evidence="2 3">
    <name type="scientific">Babesia duncani</name>
    <dbReference type="NCBI Taxonomy" id="323732"/>
    <lineage>
        <taxon>Eukaryota</taxon>
        <taxon>Sar</taxon>
        <taxon>Alveolata</taxon>
        <taxon>Apicomplexa</taxon>
        <taxon>Aconoidasida</taxon>
        <taxon>Piroplasmida</taxon>
        <taxon>Babesiidae</taxon>
        <taxon>Babesia</taxon>
    </lineage>
</organism>
<accession>A0AAD9PLQ0</accession>
<sequence length="783" mass="88033">MDWNILCASASGLVSKESTSFHTPVVNLFKLSKELSISSDNTFNGDDTSFEDESKKQLSEPAELEDEISNWYNKDLQLWERDKTVIIESLLQRLKEPITESKPQDRHVEGERAVERDLPQDAYGPTSSTTPQVAMTTEFEMLISWLDKFSSGASMQIDSAQRVFLDNILSLTNDCGVNILHFAQFLLDVSFLKQTKNHDFFKRYLHVSLVHLERQAWSSLRVTILNNKGVFLDDIISIETTKNPLEELHRAIACADIFFPDPSANLGINNTRDPEYFFFIAYLLFRCGSSEGLNIIIGKSSFEESQFSSLEYPPLFEELCELLKDVLLEKTNDNKYLLLGRFTGEYFPTRCNNPSGILGDGSNFYALLLLSIIYADSYAPCAPELFTTREDYIWYKIRIMLSGSTTNISVAAADICLSLSKEMRGITLKDNNANERIVGFAYSIALVGGIKESLRLLMSAVRDTQIQSFALVIFVLLENSHVSDLSDMNYISSYLWNLEDSGYASEKELPYLAQLAFSRRRNVSPEPKIILATLLPPQKANLVMKYVISENFSAAVSTWFLGSAATRNGMLAIGPLLQKLIKLSIKRNAARYAISLLAQYSAHLGLWCSAFKCFYCVQDAENCASVLEACCCFLYEPGSKAQVAREDLLVYYTLVNKMAPTNPKVQSLRRIFDCIKLSVLSAKGDHVGVVSHCKSSKVFENATHVLRNESHQIYFLALIDYVRSLKNLVNDGEKPSKLLTAVEAHTLVDLLESAYQNQNADKANTLEAIHMLMTFITIVPPKV</sequence>
<gene>
    <name evidence="2" type="ORF">BdWA1_001912</name>
</gene>
<evidence type="ECO:0000313" key="3">
    <source>
        <dbReference type="Proteomes" id="UP001214638"/>
    </source>
</evidence>
<keyword evidence="3" id="KW-1185">Reference proteome</keyword>
<proteinExistence type="predicted"/>
<evidence type="ECO:0000256" key="1">
    <source>
        <dbReference type="SAM" id="MobiDB-lite"/>
    </source>
</evidence>
<feature type="region of interest" description="Disordered" evidence="1">
    <location>
        <begin position="98"/>
        <end position="130"/>
    </location>
</feature>
<dbReference type="RefSeq" id="XP_067803505.1">
    <property type="nucleotide sequence ID" value="XM_067946941.1"/>
</dbReference>